<sequence>MASGRPIARLAFALAAFAAAGAGATEFRTIGEQPAVLYDAPSSKADRLFVASRHYPLEVLVKLDQWTKVRDVGGEVAWVENRLLGERRTALVTVPLADIRAAASAQSPLVFEAYKQVLLEVLEPPANEWVKVRHRDGQQGYIRVAHVWGL</sequence>
<evidence type="ECO:0000313" key="3">
    <source>
        <dbReference type="Proteomes" id="UP000501534"/>
    </source>
</evidence>
<dbReference type="RefSeq" id="WP_171089563.1">
    <property type="nucleotide sequence ID" value="NZ_CP053069.1"/>
</dbReference>
<dbReference type="InterPro" id="IPR010466">
    <property type="entry name" value="DUF1058"/>
</dbReference>
<dbReference type="Gene3D" id="2.30.30.40">
    <property type="entry name" value="SH3 Domains"/>
    <property type="match status" value="1"/>
</dbReference>
<evidence type="ECO:0000256" key="1">
    <source>
        <dbReference type="SAM" id="SignalP"/>
    </source>
</evidence>
<dbReference type="AlphaFoldDB" id="A0A6M4GVI9"/>
<evidence type="ECO:0000313" key="2">
    <source>
        <dbReference type="EMBL" id="QJR09667.1"/>
    </source>
</evidence>
<keyword evidence="3" id="KW-1185">Reference proteome</keyword>
<dbReference type="KEGG" id="uru:DSM104443_00716"/>
<reference evidence="2 3" key="1">
    <citation type="submission" date="2020-04" db="EMBL/GenBank/DDBJ databases">
        <title>Usitatibacter rugosus gen. nov., sp. nov. and Usitatibacter palustris sp. nov., novel members of Usitatibacteraceae fam. nov. within the order Nitrosomonadales isolated from soil.</title>
        <authorList>
            <person name="Huber K.J."/>
            <person name="Neumann-Schaal M."/>
            <person name="Geppert A."/>
            <person name="Luckner M."/>
            <person name="Wanner G."/>
            <person name="Overmann J."/>
        </authorList>
    </citation>
    <scope>NUCLEOTIDE SEQUENCE [LARGE SCALE GENOMIC DNA]</scope>
    <source>
        <strain evidence="2 3">0125_3</strain>
    </source>
</reference>
<feature type="signal peptide" evidence="1">
    <location>
        <begin position="1"/>
        <end position="24"/>
    </location>
</feature>
<keyword evidence="1" id="KW-0732">Signal</keyword>
<protein>
    <recommendedName>
        <fullName evidence="4">SH3-like domain-containing protein</fullName>
    </recommendedName>
</protein>
<dbReference type="Proteomes" id="UP000501534">
    <property type="component" value="Chromosome"/>
</dbReference>
<name>A0A6M4GVI9_9PROT</name>
<accession>A0A6M4GVI9</accession>
<gene>
    <name evidence="2" type="ORF">DSM104443_00716</name>
</gene>
<dbReference type="Pfam" id="PF06347">
    <property type="entry name" value="SH3_4"/>
    <property type="match status" value="2"/>
</dbReference>
<dbReference type="EMBL" id="CP053069">
    <property type="protein sequence ID" value="QJR09667.1"/>
    <property type="molecule type" value="Genomic_DNA"/>
</dbReference>
<organism evidence="2 3">
    <name type="scientific">Usitatibacter rugosus</name>
    <dbReference type="NCBI Taxonomy" id="2732067"/>
    <lineage>
        <taxon>Bacteria</taxon>
        <taxon>Pseudomonadati</taxon>
        <taxon>Pseudomonadota</taxon>
        <taxon>Betaproteobacteria</taxon>
        <taxon>Nitrosomonadales</taxon>
        <taxon>Usitatibacteraceae</taxon>
        <taxon>Usitatibacter</taxon>
    </lineage>
</organism>
<evidence type="ECO:0008006" key="4">
    <source>
        <dbReference type="Google" id="ProtNLM"/>
    </source>
</evidence>
<proteinExistence type="predicted"/>
<feature type="chain" id="PRO_5027015463" description="SH3-like domain-containing protein" evidence="1">
    <location>
        <begin position="25"/>
        <end position="150"/>
    </location>
</feature>